<feature type="compositionally biased region" description="Basic and acidic residues" evidence="1">
    <location>
        <begin position="53"/>
        <end position="66"/>
    </location>
</feature>
<keyword evidence="2" id="KW-0812">Transmembrane</keyword>
<dbReference type="RefSeq" id="WP_132223558.1">
    <property type="nucleotide sequence ID" value="NZ_JANKBG010000002.1"/>
</dbReference>
<sequence>MEKKQRYCPSCGAKTNDAVCEICGRHTKPISERYHEKNLYIVEDDIASNEERQYRNEQKEKEKKTIENAASYERQAQHPNYEYKEFKHPEFEKPKFEHPRMKFERGKRQRQAHIYKEDKRQGPSTILKNAMGIIIFVLLLIAFIAYNVFASSSHEFEDYNNDSAYTELSNDALVNDHPVTKIDCSVEKGKVILTNPSDYVINGFLNDKAITHVIVFPQQQLGMELQDVAGACPFDGTEESSLLIDKPEISYRYETRITKDNVRTSKLYVHDALSDDKLESICHYLLSYGIYQQLSDEERISFYVEKEPKKLLKNVKMNYSDETFTYVSEDNGAITVSS</sequence>
<gene>
    <name evidence="3" type="ORF">EDD61_10255</name>
</gene>
<feature type="transmembrane region" description="Helical" evidence="2">
    <location>
        <begin position="126"/>
        <end position="149"/>
    </location>
</feature>
<keyword evidence="2" id="KW-1133">Transmembrane helix</keyword>
<accession>A0A4R3TNF6</accession>
<protein>
    <submittedName>
        <fullName evidence="3">Uncharacterized protein</fullName>
    </submittedName>
</protein>
<evidence type="ECO:0000313" key="4">
    <source>
        <dbReference type="Proteomes" id="UP000295773"/>
    </source>
</evidence>
<comment type="caution">
    <text evidence="3">The sequence shown here is derived from an EMBL/GenBank/DDBJ whole genome shotgun (WGS) entry which is preliminary data.</text>
</comment>
<feature type="region of interest" description="Disordered" evidence="1">
    <location>
        <begin position="53"/>
        <end position="79"/>
    </location>
</feature>
<evidence type="ECO:0000256" key="2">
    <source>
        <dbReference type="SAM" id="Phobius"/>
    </source>
</evidence>
<evidence type="ECO:0000313" key="3">
    <source>
        <dbReference type="EMBL" id="TCU63054.1"/>
    </source>
</evidence>
<reference evidence="3 4" key="1">
    <citation type="submission" date="2019-03" db="EMBL/GenBank/DDBJ databases">
        <title>Genomic Encyclopedia of Type Strains, Phase IV (KMG-IV): sequencing the most valuable type-strain genomes for metagenomic binning, comparative biology and taxonomic classification.</title>
        <authorList>
            <person name="Goeker M."/>
        </authorList>
    </citation>
    <scope>NUCLEOTIDE SEQUENCE [LARGE SCALE GENOMIC DNA]</scope>
    <source>
        <strain evidence="3 4">DSM 29481</strain>
    </source>
</reference>
<evidence type="ECO:0000256" key="1">
    <source>
        <dbReference type="SAM" id="MobiDB-lite"/>
    </source>
</evidence>
<name>A0A4R3TNF6_9FIRM</name>
<dbReference type="EMBL" id="SMBP01000002">
    <property type="protein sequence ID" value="TCU63054.1"/>
    <property type="molecule type" value="Genomic_DNA"/>
</dbReference>
<proteinExistence type="predicted"/>
<dbReference type="AlphaFoldDB" id="A0A4R3TNF6"/>
<keyword evidence="2" id="KW-0472">Membrane</keyword>
<dbReference type="Proteomes" id="UP000295773">
    <property type="component" value="Unassembled WGS sequence"/>
</dbReference>
<keyword evidence="4" id="KW-1185">Reference proteome</keyword>
<organism evidence="3 4">
    <name type="scientific">Longicatena caecimuris</name>
    <dbReference type="NCBI Taxonomy" id="1796635"/>
    <lineage>
        <taxon>Bacteria</taxon>
        <taxon>Bacillati</taxon>
        <taxon>Bacillota</taxon>
        <taxon>Erysipelotrichia</taxon>
        <taxon>Erysipelotrichales</taxon>
        <taxon>Erysipelotrichaceae</taxon>
        <taxon>Longicatena</taxon>
    </lineage>
</organism>